<name>A0A6L2P619_TANCI</name>
<evidence type="ECO:0000313" key="4">
    <source>
        <dbReference type="EMBL" id="GEU93900.1"/>
    </source>
</evidence>
<feature type="compositionally biased region" description="Low complexity" evidence="2">
    <location>
        <begin position="1670"/>
        <end position="1691"/>
    </location>
</feature>
<accession>A0A6L2P619</accession>
<comment type="caution">
    <text evidence="4">The sequence shown here is derived from an EMBL/GenBank/DDBJ whole genome shotgun (WGS) entry which is preliminary data.</text>
</comment>
<dbReference type="PANTHER" id="PTHR11439:SF495">
    <property type="entry name" value="REVERSE TRANSCRIPTASE, RNA-DEPENDENT DNA POLYMERASE-RELATED"/>
    <property type="match status" value="1"/>
</dbReference>
<feature type="compositionally biased region" description="Polar residues" evidence="2">
    <location>
        <begin position="1695"/>
        <end position="1709"/>
    </location>
</feature>
<feature type="region of interest" description="Disordered" evidence="2">
    <location>
        <begin position="1616"/>
        <end position="1724"/>
    </location>
</feature>
<feature type="domain" description="Reverse transcriptase Ty1/copia-type" evidence="3">
    <location>
        <begin position="647"/>
        <end position="782"/>
    </location>
</feature>
<feature type="non-terminal residue" evidence="4">
    <location>
        <position position="1"/>
    </location>
</feature>
<dbReference type="Pfam" id="PF07727">
    <property type="entry name" value="RVT_2"/>
    <property type="match status" value="1"/>
</dbReference>
<reference evidence="4" key="1">
    <citation type="journal article" date="2019" name="Sci. Rep.">
        <title>Draft genome of Tanacetum cinerariifolium, the natural source of mosquito coil.</title>
        <authorList>
            <person name="Yamashiro T."/>
            <person name="Shiraishi A."/>
            <person name="Satake H."/>
            <person name="Nakayama K."/>
        </authorList>
    </citation>
    <scope>NUCLEOTIDE SEQUENCE</scope>
</reference>
<organism evidence="4">
    <name type="scientific">Tanacetum cinerariifolium</name>
    <name type="common">Dalmatian daisy</name>
    <name type="synonym">Chrysanthemum cinerariifolium</name>
    <dbReference type="NCBI Taxonomy" id="118510"/>
    <lineage>
        <taxon>Eukaryota</taxon>
        <taxon>Viridiplantae</taxon>
        <taxon>Streptophyta</taxon>
        <taxon>Embryophyta</taxon>
        <taxon>Tracheophyta</taxon>
        <taxon>Spermatophyta</taxon>
        <taxon>Magnoliopsida</taxon>
        <taxon>eudicotyledons</taxon>
        <taxon>Gunneridae</taxon>
        <taxon>Pentapetalae</taxon>
        <taxon>asterids</taxon>
        <taxon>campanulids</taxon>
        <taxon>Asterales</taxon>
        <taxon>Asteraceae</taxon>
        <taxon>Asteroideae</taxon>
        <taxon>Anthemideae</taxon>
        <taxon>Anthemidinae</taxon>
        <taxon>Tanacetum</taxon>
    </lineage>
</organism>
<proteinExistence type="predicted"/>
<feature type="region of interest" description="Disordered" evidence="2">
    <location>
        <begin position="1075"/>
        <end position="1102"/>
    </location>
</feature>
<evidence type="ECO:0000256" key="1">
    <source>
        <dbReference type="SAM" id="Coils"/>
    </source>
</evidence>
<gene>
    <name evidence="4" type="ORF">Tci_065878</name>
</gene>
<dbReference type="SUPFAM" id="SSF56672">
    <property type="entry name" value="DNA/RNA polymerases"/>
    <property type="match status" value="1"/>
</dbReference>
<feature type="coiled-coil region" evidence="1">
    <location>
        <begin position="180"/>
        <end position="207"/>
    </location>
</feature>
<sequence length="1724" mass="194319">LEALLNNDPEPLSNQKDFFLTLHKDLQVVEPKNQSFKDEPPEVELKELPPHLELSKILQSEYQNRHNSNSAGVRGTIGYAAQGISLHNYAKATMGDGGHGIVDPTLLNDDGKLSPSTNTEELEAEVDQNVVDRRHDEIERKNLLIANDNLIAECLSKEVFYVAMNSELNVSRFTKMYVAHTIVEARCLELEAKLSNLRDKIHNDNHNKLVNRFSNLEVHYLNLQLKYQNLKDSFGKNPPTPAKDTPDFDSVFVIRKMKASLQGKDNVIKQLKTQISHLKQTRSEADRTLDFRALDSQITQLTEKVTVLQEQNDLVIKGHVKPIVLAPGEYAIDVEPIPLRLRNNREVHLDYLKHLKESVETLREIVEEAKVVVQIVLWYLDSGCLKHMMGDCSRLMNFMKKFIGTVRFESDHFGAIMGYGDYVIGDNVISRYSCYVRDMDSGELVKGSRGSNLYIISVEDMMKSSPIYLLSKASKNKSCEDLGKLQPTADIGIFVWLCIKQESIGPAPIFLTPGQIILGLVPNSIPAAPYVPPTNKDLEILFQPMFNEYLEPPPESTLMEDNPVAPVENIPFINVFAPKPKSDASSSGDVSSAEPTSLKHFIISINRARITRLIMLLATHLDRYPPENNLQPMPSMQDEIHKFDRLQVWELVPQPDYVMIIALKWIYKVKLDEYGDVLKNKARLVAKGYQQKEEIDYEKSFAPVASIEVICIFIANAASKNMTIYQMDVKTAFLNGELKEEVYVSQLEGFVDPDHPTYIYRLKKALYGLKQAPRAWYQALSTKKHLEALKWVFWYLRGTINWGLWYPKDTAMVLTAYADADHTGCQDTRRSTSGSAQFLGDKLVSWSSKKPKNYSFVFNKIPLYCDNRSVIALCCNNVQHSRSKHINIRHHFIREQVEKGVVELYFVTTDYQLADIFTKTLPRERFEFLLMRLETMAYVNLNVNAPAEQAPAMAPLTCTDDQILPRSRWVPVGKSNCYLDVEKSQDTARYICQLDEQWFNLTKDTLRDALQITPVNNNNLFYSPPTPDALINFVNNLGYSKVVRTLSAVVTNDMFQPEDVGIIHPIHPFLRRRQKESGTAYSRKEESQSHCDPNAKRTKREVFGMPIPNKLITADIRCEQYYKEYLEKVAKHQRYLADEEGSDIDSPAPKLAKATKKSKPLAPKAAPVTKPATAKASKSTSSQQPKPKPAPAKTQEKKRKLVMETSDEPSLTKSSKPGLMTKQRKPTSSLRLVDEFVDEGIPKREPRFDDEKADMQKGKVQEKGKEKVSDVQVSLDLLTLQTPKKVSPAEQYIFQRRTPAPTEPSGHAESPLIYAKLGLTDSDTESDEEVPPVVKIRAQDECQAGSNPGVQIKGQAGSNPGDDAEHQPQSSPVVHAGPNLEHMDLEATDVLTQQNPKQIDEGFTATAYPNIQENLKLTVEEQVILKEPASSTGTLSFLQHLAKYFSFGDQFFNDKPFEAENEKTTAETNAESIVFVTIHQDTSVIPPMKSSVIDLISRPDSFNDHRPLPATATATATTTTITTLPLPPQPQQGMGHGSRLYKHLEERLDIDWAIQASLRNRFRDLPEVDMKEILHQRMWETNSYKAHKDQMMLYESLEKSINRDHTDELLTALAEAQRKKKKRHDSPKTPPGSPLHQPPPPPSPTGPSRTSRSCKASGSSQLPPPPPPFTSQSDQSKSTAAPSSSKTAASAEYTAWTTTNTRLKQSVSSIPEALHMDDVRPSFI</sequence>
<dbReference type="InterPro" id="IPR043502">
    <property type="entry name" value="DNA/RNA_pol_sf"/>
</dbReference>
<feature type="compositionally biased region" description="Basic and acidic residues" evidence="2">
    <location>
        <begin position="1240"/>
        <end position="1269"/>
    </location>
</feature>
<feature type="compositionally biased region" description="Pro residues" evidence="2">
    <location>
        <begin position="1628"/>
        <end position="1645"/>
    </location>
</feature>
<feature type="compositionally biased region" description="Basic and acidic residues" evidence="2">
    <location>
        <begin position="1082"/>
        <end position="1095"/>
    </location>
</feature>
<feature type="compositionally biased region" description="Low complexity" evidence="2">
    <location>
        <begin position="1160"/>
        <end position="1185"/>
    </location>
</feature>
<evidence type="ECO:0000259" key="3">
    <source>
        <dbReference type="Pfam" id="PF07727"/>
    </source>
</evidence>
<feature type="region of interest" description="Disordered" evidence="2">
    <location>
        <begin position="1139"/>
        <end position="1270"/>
    </location>
</feature>
<protein>
    <submittedName>
        <fullName evidence="4">Retrovirus-related Pol polyprotein from transposon TNT 1-94</fullName>
    </submittedName>
</protein>
<evidence type="ECO:0000256" key="2">
    <source>
        <dbReference type="SAM" id="MobiDB-lite"/>
    </source>
</evidence>
<dbReference type="CDD" id="cd09272">
    <property type="entry name" value="RNase_HI_RT_Ty1"/>
    <property type="match status" value="1"/>
</dbReference>
<keyword evidence="1" id="KW-0175">Coiled coil</keyword>
<dbReference type="InterPro" id="IPR013103">
    <property type="entry name" value="RVT_2"/>
</dbReference>
<feature type="compositionally biased region" description="Low complexity" evidence="2">
    <location>
        <begin position="1646"/>
        <end position="1661"/>
    </location>
</feature>
<feature type="coiled-coil region" evidence="1">
    <location>
        <begin position="268"/>
        <end position="311"/>
    </location>
</feature>
<feature type="region of interest" description="Disordered" evidence="2">
    <location>
        <begin position="1342"/>
        <end position="1373"/>
    </location>
</feature>
<dbReference type="EMBL" id="BKCJ010010950">
    <property type="protein sequence ID" value="GEU93900.1"/>
    <property type="molecule type" value="Genomic_DNA"/>
</dbReference>
<feature type="compositionally biased region" description="Basic and acidic residues" evidence="2">
    <location>
        <begin position="1714"/>
        <end position="1724"/>
    </location>
</feature>
<dbReference type="PANTHER" id="PTHR11439">
    <property type="entry name" value="GAG-POL-RELATED RETROTRANSPOSON"/>
    <property type="match status" value="1"/>
</dbReference>